<dbReference type="Proteomes" id="UP001162483">
    <property type="component" value="Unassembled WGS sequence"/>
</dbReference>
<evidence type="ECO:0008006" key="3">
    <source>
        <dbReference type="Google" id="ProtNLM"/>
    </source>
</evidence>
<comment type="caution">
    <text evidence="1">The sequence shown here is derived from an EMBL/GenBank/DDBJ whole genome shotgun (WGS) entry which is preliminary data.</text>
</comment>
<evidence type="ECO:0000313" key="2">
    <source>
        <dbReference type="Proteomes" id="UP001162483"/>
    </source>
</evidence>
<accession>A0ABN9EGU8</accession>
<organism evidence="1 2">
    <name type="scientific">Staurois parvus</name>
    <dbReference type="NCBI Taxonomy" id="386267"/>
    <lineage>
        <taxon>Eukaryota</taxon>
        <taxon>Metazoa</taxon>
        <taxon>Chordata</taxon>
        <taxon>Craniata</taxon>
        <taxon>Vertebrata</taxon>
        <taxon>Euteleostomi</taxon>
        <taxon>Amphibia</taxon>
        <taxon>Batrachia</taxon>
        <taxon>Anura</taxon>
        <taxon>Neobatrachia</taxon>
        <taxon>Ranoidea</taxon>
        <taxon>Ranidae</taxon>
        <taxon>Staurois</taxon>
    </lineage>
</organism>
<evidence type="ECO:0000313" key="1">
    <source>
        <dbReference type="EMBL" id="CAI9583933.1"/>
    </source>
</evidence>
<keyword evidence="2" id="KW-1185">Reference proteome</keyword>
<dbReference type="Gene3D" id="3.30.420.10">
    <property type="entry name" value="Ribonuclease H-like superfamily/Ribonuclease H"/>
    <property type="match status" value="1"/>
</dbReference>
<dbReference type="EMBL" id="CATNWA010015500">
    <property type="protein sequence ID" value="CAI9583933.1"/>
    <property type="molecule type" value="Genomic_DNA"/>
</dbReference>
<reference evidence="1" key="1">
    <citation type="submission" date="2023-05" db="EMBL/GenBank/DDBJ databases">
        <authorList>
            <person name="Stuckert A."/>
        </authorList>
    </citation>
    <scope>NUCLEOTIDE SEQUENCE</scope>
</reference>
<dbReference type="InterPro" id="IPR036397">
    <property type="entry name" value="RNaseH_sf"/>
</dbReference>
<sequence>MFLELMASKLYGVTKVRSTKENAVCLHEFHSWYHEFTDVVHYIEREDATITQSPWFLCTFTTDNDPKHTSKATVAFTKKNRVNVIQWPSMSNDLNPIEHLQYGEF</sequence>
<protein>
    <recommendedName>
        <fullName evidence="3">Tc1-like transposase DDE domain-containing protein</fullName>
    </recommendedName>
</protein>
<name>A0ABN9EGU8_9NEOB</name>
<gene>
    <name evidence="1" type="ORF">SPARVUS_LOCUS9899092</name>
</gene>
<proteinExistence type="predicted"/>